<evidence type="ECO:0000313" key="3">
    <source>
        <dbReference type="Proteomes" id="UP000600026"/>
    </source>
</evidence>
<proteinExistence type="predicted"/>
<dbReference type="AlphaFoldDB" id="A0A919H620"/>
<dbReference type="InterPro" id="IPR052018">
    <property type="entry name" value="PHP_domain"/>
</dbReference>
<dbReference type="Gene3D" id="3.20.20.140">
    <property type="entry name" value="Metal-dependent hydrolases"/>
    <property type="match status" value="1"/>
</dbReference>
<keyword evidence="3" id="KW-1185">Reference proteome</keyword>
<sequence length="304" mass="32726">MLDLPFDQPGRFWRGNLHTHSDESDGALSPADVVRRYREAGYDFLAVTDHFRAEYGFPLTDTRPLRSPDFTTLLGAELHAPRTEAGPKWHIVAVGLPLGFAPPEPAETGPELARRARAAGAFVGMAHPAASLLTLDDAESLDAAHAVEVYNALADREHRGDSWHLTDVLLNRGHRLNVYAADDAHFQPQDPPGCVAWVQVRAESLDPDVLLSALKAGHYYSSTGPELHDIRIDDGRITVLCSPVRKILLTGGAPGLQVLEGDALTEGVLPVAMFGQGYCRVTVEDAAGGRAWSNPIHLGAATGA</sequence>
<evidence type="ECO:0000259" key="1">
    <source>
        <dbReference type="SMART" id="SM00481"/>
    </source>
</evidence>
<reference evidence="2" key="1">
    <citation type="submission" date="2020-09" db="EMBL/GenBank/DDBJ databases">
        <title>Whole genome shotgun sequence of Streptomyces xanthophaeus NBRC 12829.</title>
        <authorList>
            <person name="Komaki H."/>
            <person name="Tamura T."/>
        </authorList>
    </citation>
    <scope>NUCLEOTIDE SEQUENCE</scope>
    <source>
        <strain evidence="2">NBRC 12829</strain>
    </source>
</reference>
<gene>
    <name evidence="2" type="ORF">Sxan_77240</name>
</gene>
<dbReference type="EMBL" id="BNEE01000011">
    <property type="protein sequence ID" value="GHI90360.1"/>
    <property type="molecule type" value="Genomic_DNA"/>
</dbReference>
<protein>
    <submittedName>
        <fullName evidence="2">Phosphotransferase</fullName>
    </submittedName>
</protein>
<dbReference type="SUPFAM" id="SSF89550">
    <property type="entry name" value="PHP domain-like"/>
    <property type="match status" value="1"/>
</dbReference>
<dbReference type="RefSeq" id="WP_031143217.1">
    <property type="nucleotide sequence ID" value="NZ_BNEE01000011.1"/>
</dbReference>
<dbReference type="InterPro" id="IPR016195">
    <property type="entry name" value="Pol/histidinol_Pase-like"/>
</dbReference>
<dbReference type="Proteomes" id="UP000600026">
    <property type="component" value="Unassembled WGS sequence"/>
</dbReference>
<organism evidence="2 3">
    <name type="scientific">Streptomyces xanthophaeus</name>
    <dbReference type="NCBI Taxonomy" id="67385"/>
    <lineage>
        <taxon>Bacteria</taxon>
        <taxon>Bacillati</taxon>
        <taxon>Actinomycetota</taxon>
        <taxon>Actinomycetes</taxon>
        <taxon>Kitasatosporales</taxon>
        <taxon>Streptomycetaceae</taxon>
        <taxon>Streptomyces</taxon>
    </lineage>
</organism>
<dbReference type="PANTHER" id="PTHR42924">
    <property type="entry name" value="EXONUCLEASE"/>
    <property type="match status" value="1"/>
</dbReference>
<accession>A0A919H620</accession>
<name>A0A919H620_9ACTN</name>
<dbReference type="PANTHER" id="PTHR42924:SF3">
    <property type="entry name" value="POLYMERASE_HISTIDINOL PHOSPHATASE N-TERMINAL DOMAIN-CONTAINING PROTEIN"/>
    <property type="match status" value="1"/>
</dbReference>
<dbReference type="InterPro" id="IPR003141">
    <property type="entry name" value="Pol/His_phosphatase_N"/>
</dbReference>
<evidence type="ECO:0000313" key="2">
    <source>
        <dbReference type="EMBL" id="GHI90360.1"/>
    </source>
</evidence>
<dbReference type="GO" id="GO:0004534">
    <property type="term" value="F:5'-3' RNA exonuclease activity"/>
    <property type="evidence" value="ECO:0007669"/>
    <property type="project" value="TreeGrafter"/>
</dbReference>
<dbReference type="NCBIfam" id="NF038032">
    <property type="entry name" value="CehA_McbA_metalo"/>
    <property type="match status" value="1"/>
</dbReference>
<comment type="caution">
    <text evidence="2">The sequence shown here is derived from an EMBL/GenBank/DDBJ whole genome shotgun (WGS) entry which is preliminary data.</text>
</comment>
<dbReference type="GO" id="GO:0035312">
    <property type="term" value="F:5'-3' DNA exonuclease activity"/>
    <property type="evidence" value="ECO:0007669"/>
    <property type="project" value="TreeGrafter"/>
</dbReference>
<feature type="domain" description="Polymerase/histidinol phosphatase N-terminal" evidence="1">
    <location>
        <begin position="15"/>
        <end position="82"/>
    </location>
</feature>
<dbReference type="SMART" id="SM00481">
    <property type="entry name" value="POLIIIAc"/>
    <property type="match status" value="1"/>
</dbReference>